<gene>
    <name evidence="2" type="ORF">ACFQ07_12225</name>
</gene>
<evidence type="ECO:0000313" key="2">
    <source>
        <dbReference type="EMBL" id="MFD0852996.1"/>
    </source>
</evidence>
<proteinExistence type="inferred from homology"/>
<organism evidence="2 3">
    <name type="scientific">Actinomadura adrarensis</name>
    <dbReference type="NCBI Taxonomy" id="1819600"/>
    <lineage>
        <taxon>Bacteria</taxon>
        <taxon>Bacillati</taxon>
        <taxon>Actinomycetota</taxon>
        <taxon>Actinomycetes</taxon>
        <taxon>Streptosporangiales</taxon>
        <taxon>Thermomonosporaceae</taxon>
        <taxon>Actinomadura</taxon>
    </lineage>
</organism>
<name>A0ABW3CEM6_9ACTN</name>
<dbReference type="Proteomes" id="UP001597083">
    <property type="component" value="Unassembled WGS sequence"/>
</dbReference>
<accession>A0ABW3CEM6</accession>
<evidence type="ECO:0000313" key="3">
    <source>
        <dbReference type="Proteomes" id="UP001597083"/>
    </source>
</evidence>
<comment type="similarity">
    <text evidence="1">Belongs to the heat shock protein 70 family.</text>
</comment>
<dbReference type="InterPro" id="IPR018181">
    <property type="entry name" value="Heat_shock_70_CS"/>
</dbReference>
<dbReference type="EMBL" id="JBHTIR010001804">
    <property type="protein sequence ID" value="MFD0852996.1"/>
    <property type="molecule type" value="Genomic_DNA"/>
</dbReference>
<reference evidence="3" key="1">
    <citation type="journal article" date="2019" name="Int. J. Syst. Evol. Microbiol.">
        <title>The Global Catalogue of Microorganisms (GCM) 10K type strain sequencing project: providing services to taxonomists for standard genome sequencing and annotation.</title>
        <authorList>
            <consortium name="The Broad Institute Genomics Platform"/>
            <consortium name="The Broad Institute Genome Sequencing Center for Infectious Disease"/>
            <person name="Wu L."/>
            <person name="Ma J."/>
        </authorList>
    </citation>
    <scope>NUCLEOTIDE SEQUENCE [LARGE SCALE GENOMIC DNA]</scope>
    <source>
        <strain evidence="3">JCM 31696</strain>
    </source>
</reference>
<comment type="caution">
    <text evidence="2">The sequence shown here is derived from an EMBL/GenBank/DDBJ whole genome shotgun (WGS) entry which is preliminary data.</text>
</comment>
<sequence>MAGHRQVPAEEAGTTREEPRVVTDGHHGFAAVDLGTTNSTVTLLDSELVQRVSMSVNQQEELRDQVVALLTSVPDERNDPYGDAADEWEELLTETAEALLPDVTDPVRELVAALRARRSTSDELLHEVLRRLDLDLQFASDPLRRWLSVRLHRCYDTAFAVPALDTRSLHQIVLDPNEGDTVLSSRAEVTSVDPLKVRLGPAAVDVADPNNGA</sequence>
<evidence type="ECO:0000256" key="1">
    <source>
        <dbReference type="ARBA" id="ARBA00007381"/>
    </source>
</evidence>
<dbReference type="PROSITE" id="PS00297">
    <property type="entry name" value="HSP70_1"/>
    <property type="match status" value="1"/>
</dbReference>
<feature type="non-terminal residue" evidence="2">
    <location>
        <position position="213"/>
    </location>
</feature>
<protein>
    <recommendedName>
        <fullName evidence="4">Hsp70 family protein</fullName>
    </recommendedName>
</protein>
<keyword evidence="3" id="KW-1185">Reference proteome</keyword>
<evidence type="ECO:0008006" key="4">
    <source>
        <dbReference type="Google" id="ProtNLM"/>
    </source>
</evidence>